<proteinExistence type="predicted"/>
<evidence type="ECO:0000259" key="3">
    <source>
        <dbReference type="Pfam" id="PF16656"/>
    </source>
</evidence>
<dbReference type="InterPro" id="IPR039331">
    <property type="entry name" value="PAPs-like"/>
</dbReference>
<dbReference type="Pfam" id="PF00149">
    <property type="entry name" value="Metallophos"/>
    <property type="match status" value="1"/>
</dbReference>
<dbReference type="SUPFAM" id="SSF49363">
    <property type="entry name" value="Purple acid phosphatase, N-terminal domain"/>
    <property type="match status" value="1"/>
</dbReference>
<gene>
    <name evidence="4" type="ORF">MM236_08560</name>
</gene>
<dbReference type="InterPro" id="IPR015914">
    <property type="entry name" value="PAPs_N"/>
</dbReference>
<evidence type="ECO:0000259" key="2">
    <source>
        <dbReference type="Pfam" id="PF00149"/>
    </source>
</evidence>
<name>A0ABS9UN71_9BACT</name>
<dbReference type="InterPro" id="IPR029052">
    <property type="entry name" value="Metallo-depent_PP-like"/>
</dbReference>
<dbReference type="PANTHER" id="PTHR22953:SF153">
    <property type="entry name" value="PURPLE ACID PHOSPHATASE"/>
    <property type="match status" value="1"/>
</dbReference>
<organism evidence="4 5">
    <name type="scientific">Belliella calami</name>
    <dbReference type="NCBI Taxonomy" id="2923436"/>
    <lineage>
        <taxon>Bacteria</taxon>
        <taxon>Pseudomonadati</taxon>
        <taxon>Bacteroidota</taxon>
        <taxon>Cytophagia</taxon>
        <taxon>Cytophagales</taxon>
        <taxon>Cyclobacteriaceae</taxon>
        <taxon>Belliella</taxon>
    </lineage>
</organism>
<keyword evidence="1" id="KW-0732">Signal</keyword>
<feature type="domain" description="Purple acid phosphatase N-terminal" evidence="3">
    <location>
        <begin position="46"/>
        <end position="143"/>
    </location>
</feature>
<dbReference type="Pfam" id="PF16656">
    <property type="entry name" value="Pur_ac_phosph_N"/>
    <property type="match status" value="1"/>
</dbReference>
<dbReference type="InterPro" id="IPR008963">
    <property type="entry name" value="Purple_acid_Pase-like_N"/>
</dbReference>
<dbReference type="InterPro" id="IPR004843">
    <property type="entry name" value="Calcineurin-like_PHP"/>
</dbReference>
<dbReference type="RefSeq" id="WP_241274550.1">
    <property type="nucleotide sequence ID" value="NZ_JAKZGS010000005.1"/>
</dbReference>
<dbReference type="Proteomes" id="UP001165488">
    <property type="component" value="Unassembled WGS sequence"/>
</dbReference>
<dbReference type="Gene3D" id="3.60.21.10">
    <property type="match status" value="1"/>
</dbReference>
<accession>A0ABS9UN71</accession>
<evidence type="ECO:0000313" key="5">
    <source>
        <dbReference type="Proteomes" id="UP001165488"/>
    </source>
</evidence>
<reference evidence="4" key="1">
    <citation type="submission" date="2022-03" db="EMBL/GenBank/DDBJ databases">
        <title>De novo assembled genomes of Belliella spp. (Cyclobacteriaceae) strains.</title>
        <authorList>
            <person name="Szabo A."/>
            <person name="Korponai K."/>
            <person name="Felfoldi T."/>
        </authorList>
    </citation>
    <scope>NUCLEOTIDE SEQUENCE</scope>
    <source>
        <strain evidence="4">DSM 107340</strain>
    </source>
</reference>
<dbReference type="EMBL" id="JAKZGS010000005">
    <property type="protein sequence ID" value="MCH7398037.1"/>
    <property type="molecule type" value="Genomic_DNA"/>
</dbReference>
<evidence type="ECO:0000256" key="1">
    <source>
        <dbReference type="ARBA" id="ARBA00022729"/>
    </source>
</evidence>
<sequence length="431" mass="49452">MFKEIFIKSAIFTYVVFFYSLSFSQSLEKNTPTENPQIPFKASAIPDRLIMGFGENPYSERVFTWRTITAEATQELQIAQNDGSVDFYKDPDIFNAKSVLFVSLQKDSARYHSVKIENLIPNSSYSYRVGSGDNWSSWIDFDTNILEESFKFIYLGDAQSDLYSLWSRVVQSASKKAPDAKFVMHVGDLINHSQNDYEWAEWFWAGSSMINSVPQIIVPGNHEYVKNEKGEKIGISPLWNPHFNFPQNGPKELANTAYSVDYGNCRFIMLNSNEQIENQVSWLEGKLKDNPHTWTVVMFHHPVISAAEGRINEGVLRNWKPLLDKYKVDLVLQGHDHVYARGNKVDSELNEWDEASGTVYVVSVAGRKMYPISNHPWMQKKAQNLQTFQVISVETNKIVFESFKTDGSLFDKFEIKKTSSGINELIENLNY</sequence>
<keyword evidence="5" id="KW-1185">Reference proteome</keyword>
<protein>
    <submittedName>
        <fullName evidence="4">Metallophosphoesterase family protein</fullName>
    </submittedName>
</protein>
<dbReference type="PANTHER" id="PTHR22953">
    <property type="entry name" value="ACID PHOSPHATASE RELATED"/>
    <property type="match status" value="1"/>
</dbReference>
<dbReference type="Gene3D" id="2.60.40.380">
    <property type="entry name" value="Purple acid phosphatase-like, N-terminal"/>
    <property type="match status" value="1"/>
</dbReference>
<comment type="caution">
    <text evidence="4">The sequence shown here is derived from an EMBL/GenBank/DDBJ whole genome shotgun (WGS) entry which is preliminary data.</text>
</comment>
<dbReference type="SUPFAM" id="SSF56300">
    <property type="entry name" value="Metallo-dependent phosphatases"/>
    <property type="match status" value="1"/>
</dbReference>
<evidence type="ECO:0000313" key="4">
    <source>
        <dbReference type="EMBL" id="MCH7398037.1"/>
    </source>
</evidence>
<feature type="domain" description="Calcineurin-like phosphoesterase" evidence="2">
    <location>
        <begin position="151"/>
        <end position="339"/>
    </location>
</feature>